<evidence type="ECO:0000256" key="2">
    <source>
        <dbReference type="ARBA" id="ARBA00022723"/>
    </source>
</evidence>
<evidence type="ECO:0000256" key="5">
    <source>
        <dbReference type="ARBA" id="ARBA00023049"/>
    </source>
</evidence>
<comment type="caution">
    <text evidence="7">The sequence shown here is derived from an EMBL/GenBank/DDBJ whole genome shotgun (WGS) entry which is preliminary data.</text>
</comment>
<dbReference type="SUPFAM" id="SSF102712">
    <property type="entry name" value="JAB1/MPN domain"/>
    <property type="match status" value="1"/>
</dbReference>
<organism evidence="7 8">
    <name type="scientific">Achromobacter mucicolens</name>
    <dbReference type="NCBI Taxonomy" id="1389922"/>
    <lineage>
        <taxon>Bacteria</taxon>
        <taxon>Pseudomonadati</taxon>
        <taxon>Pseudomonadota</taxon>
        <taxon>Betaproteobacteria</taxon>
        <taxon>Burkholderiales</taxon>
        <taxon>Alcaligenaceae</taxon>
        <taxon>Achromobacter</taxon>
    </lineage>
</organism>
<dbReference type="Pfam" id="PF04002">
    <property type="entry name" value="RadC"/>
    <property type="match status" value="1"/>
</dbReference>
<proteinExistence type="predicted"/>
<dbReference type="PANTHER" id="PTHR30471">
    <property type="entry name" value="DNA REPAIR PROTEIN RADC"/>
    <property type="match status" value="1"/>
</dbReference>
<dbReference type="PROSITE" id="PS50249">
    <property type="entry name" value="MPN"/>
    <property type="match status" value="1"/>
</dbReference>
<dbReference type="GO" id="GO:0008237">
    <property type="term" value="F:metallopeptidase activity"/>
    <property type="evidence" value="ECO:0007669"/>
    <property type="project" value="UniProtKB-KW"/>
</dbReference>
<feature type="domain" description="MPN" evidence="6">
    <location>
        <begin position="52"/>
        <end position="174"/>
    </location>
</feature>
<reference evidence="7 8" key="1">
    <citation type="submission" date="2022-09" db="EMBL/GenBank/DDBJ databases">
        <title>Intensive care unit water sources are persistently colonized with multi-drug resistant bacteria and are the site of extensive horizontal gene transfer of antibiotic resistance genes.</title>
        <authorList>
            <person name="Diorio-Toth L."/>
        </authorList>
    </citation>
    <scope>NUCLEOTIDE SEQUENCE [LARGE SCALE GENOMIC DNA]</scope>
    <source>
        <strain evidence="7 8">GD03967</strain>
    </source>
</reference>
<evidence type="ECO:0000313" key="7">
    <source>
        <dbReference type="EMBL" id="MDH1180092.1"/>
    </source>
</evidence>
<name>A0ABD4YX91_9BURK</name>
<dbReference type="InterPro" id="IPR001405">
    <property type="entry name" value="UPF0758"/>
</dbReference>
<keyword evidence="4" id="KW-0862">Zinc</keyword>
<dbReference type="GO" id="GO:0046872">
    <property type="term" value="F:metal ion binding"/>
    <property type="evidence" value="ECO:0007669"/>
    <property type="project" value="UniProtKB-KW"/>
</dbReference>
<dbReference type="Proteomes" id="UP001158644">
    <property type="component" value="Unassembled WGS sequence"/>
</dbReference>
<dbReference type="PROSITE" id="PS01302">
    <property type="entry name" value="UPF0758"/>
    <property type="match status" value="1"/>
</dbReference>
<evidence type="ECO:0000256" key="1">
    <source>
        <dbReference type="ARBA" id="ARBA00022670"/>
    </source>
</evidence>
<dbReference type="RefSeq" id="WP_279991505.1">
    <property type="nucleotide sequence ID" value="NZ_JAOBZK010000027.1"/>
</dbReference>
<dbReference type="Gene3D" id="3.40.140.10">
    <property type="entry name" value="Cytidine Deaminase, domain 2"/>
    <property type="match status" value="1"/>
</dbReference>
<evidence type="ECO:0000313" key="8">
    <source>
        <dbReference type="Proteomes" id="UP001158644"/>
    </source>
</evidence>
<dbReference type="PANTHER" id="PTHR30471:SF3">
    <property type="entry name" value="UPF0758 PROTEIN YEES-RELATED"/>
    <property type="match status" value="1"/>
</dbReference>
<dbReference type="GO" id="GO:0006508">
    <property type="term" value="P:proteolysis"/>
    <property type="evidence" value="ECO:0007669"/>
    <property type="project" value="UniProtKB-KW"/>
</dbReference>
<dbReference type="InterPro" id="IPR025657">
    <property type="entry name" value="RadC_JAB"/>
</dbReference>
<accession>A0ABD4YX91</accession>
<dbReference type="AlphaFoldDB" id="A0ABD4YX91"/>
<protein>
    <submittedName>
        <fullName evidence="7">DNA repair protein RadC</fullName>
    </submittedName>
</protein>
<gene>
    <name evidence="7" type="ORF">N5C72_18555</name>
</gene>
<keyword evidence="1" id="KW-0645">Protease</keyword>
<dbReference type="InterPro" id="IPR037518">
    <property type="entry name" value="MPN"/>
</dbReference>
<keyword evidence="2" id="KW-0479">Metal-binding</keyword>
<evidence type="ECO:0000256" key="4">
    <source>
        <dbReference type="ARBA" id="ARBA00022833"/>
    </source>
</evidence>
<dbReference type="InterPro" id="IPR020891">
    <property type="entry name" value="UPF0758_CS"/>
</dbReference>
<dbReference type="CDD" id="cd08071">
    <property type="entry name" value="MPN_DUF2466"/>
    <property type="match status" value="1"/>
</dbReference>
<dbReference type="EMBL" id="JAOBZK010000027">
    <property type="protein sequence ID" value="MDH1180092.1"/>
    <property type="molecule type" value="Genomic_DNA"/>
</dbReference>
<keyword evidence="5" id="KW-0482">Metalloprotease</keyword>
<keyword evidence="3" id="KW-0378">Hydrolase</keyword>
<evidence type="ECO:0000256" key="3">
    <source>
        <dbReference type="ARBA" id="ARBA00022801"/>
    </source>
</evidence>
<evidence type="ECO:0000259" key="6">
    <source>
        <dbReference type="PROSITE" id="PS50249"/>
    </source>
</evidence>
<sequence length="174" mass="19302">MQQYPLSLDDDTNLNGALLVREPDGAMRPARRAEILSVARELVTVDELRGEDLSHPEQAKAFLRLRFAGLEHEVCGLLLLDGQLRLIAYLEPFRGTLNQATVYPREVVKLVLQHNAAALMMVHNHPSGTAEASQADRHLTQAIKQALALIDVRLLDHFIVAGRQVLSMSQQGLV</sequence>